<dbReference type="OrthoDB" id="660555at2759"/>
<feature type="region of interest" description="Disordered" evidence="2">
    <location>
        <begin position="1"/>
        <end position="59"/>
    </location>
</feature>
<evidence type="ECO:0000313" key="4">
    <source>
        <dbReference type="Proteomes" id="UP000646827"/>
    </source>
</evidence>
<proteinExistence type="predicted"/>
<feature type="region of interest" description="Disordered" evidence="2">
    <location>
        <begin position="71"/>
        <end position="97"/>
    </location>
</feature>
<evidence type="ECO:0000256" key="1">
    <source>
        <dbReference type="SAM" id="Coils"/>
    </source>
</evidence>
<organism evidence="3 4">
    <name type="scientific">Circinella minor</name>
    <dbReference type="NCBI Taxonomy" id="1195481"/>
    <lineage>
        <taxon>Eukaryota</taxon>
        <taxon>Fungi</taxon>
        <taxon>Fungi incertae sedis</taxon>
        <taxon>Mucoromycota</taxon>
        <taxon>Mucoromycotina</taxon>
        <taxon>Mucoromycetes</taxon>
        <taxon>Mucorales</taxon>
        <taxon>Lichtheimiaceae</taxon>
        <taxon>Circinella</taxon>
    </lineage>
</organism>
<feature type="compositionally biased region" description="Low complexity" evidence="2">
    <location>
        <begin position="73"/>
        <end position="92"/>
    </location>
</feature>
<dbReference type="EMBL" id="JAEPRB010000375">
    <property type="protein sequence ID" value="KAG2216667.1"/>
    <property type="molecule type" value="Genomic_DNA"/>
</dbReference>
<feature type="compositionally biased region" description="Low complexity" evidence="2">
    <location>
        <begin position="277"/>
        <end position="292"/>
    </location>
</feature>
<feature type="coiled-coil region" evidence="1">
    <location>
        <begin position="138"/>
        <end position="165"/>
    </location>
</feature>
<keyword evidence="1" id="KW-0175">Coiled coil</keyword>
<reference evidence="3 4" key="1">
    <citation type="submission" date="2020-12" db="EMBL/GenBank/DDBJ databases">
        <title>Metabolic potential, ecology and presence of endohyphal bacteria is reflected in genomic diversity of Mucoromycotina.</title>
        <authorList>
            <person name="Muszewska A."/>
            <person name="Okrasinska A."/>
            <person name="Steczkiewicz K."/>
            <person name="Drgas O."/>
            <person name="Orlowska M."/>
            <person name="Perlinska-Lenart U."/>
            <person name="Aleksandrzak-Piekarczyk T."/>
            <person name="Szatraj K."/>
            <person name="Zielenkiewicz U."/>
            <person name="Pilsyk S."/>
            <person name="Malc E."/>
            <person name="Mieczkowski P."/>
            <person name="Kruszewska J.S."/>
            <person name="Biernat P."/>
            <person name="Pawlowska J."/>
        </authorList>
    </citation>
    <scope>NUCLEOTIDE SEQUENCE [LARGE SCALE GENOMIC DNA]</scope>
    <source>
        <strain evidence="3 4">CBS 142.35</strain>
    </source>
</reference>
<feature type="compositionally biased region" description="Polar residues" evidence="2">
    <location>
        <begin position="1"/>
        <end position="48"/>
    </location>
</feature>
<feature type="compositionally biased region" description="Acidic residues" evidence="2">
    <location>
        <begin position="202"/>
        <end position="214"/>
    </location>
</feature>
<evidence type="ECO:0000256" key="2">
    <source>
        <dbReference type="SAM" id="MobiDB-lite"/>
    </source>
</evidence>
<gene>
    <name evidence="3" type="ORF">INT45_006201</name>
</gene>
<sequence length="319" mass="36232">MSLSPDQYNSNCSGFTTLRNSSRETVSSTGGVNNGKQQQQPTTVSPSVSHDLVNGKQTQVDEKISELLAHIKSQSPLSTTSTESSSIRTPSPAVNTTDLHYPEELEQKLIAEMDTIKSEFSRRYNSMINDYEEMGAVVRQLNKALKKKDDELSILRIRYQDAMAENDLLYEAFNNELDHMYDLFEQRSHRRNRRKYSSSSLDDYDEEEEEEEEQREQQENIIYHTHQKRPAHPSPEAQIRKKLELTIKERNQWHKTACKLARELQSLSQGTGNHSITPTSSSSTSSLSTTTTGHGNNNDGIRPGNSRSTPLPPFRHSTN</sequence>
<name>A0A8H7VF80_9FUNG</name>
<keyword evidence="4" id="KW-1185">Reference proteome</keyword>
<feature type="region of interest" description="Disordered" evidence="2">
    <location>
        <begin position="268"/>
        <end position="319"/>
    </location>
</feature>
<dbReference type="AlphaFoldDB" id="A0A8H7VF80"/>
<feature type="region of interest" description="Disordered" evidence="2">
    <location>
        <begin position="188"/>
        <end position="217"/>
    </location>
</feature>
<evidence type="ECO:0000313" key="3">
    <source>
        <dbReference type="EMBL" id="KAG2216667.1"/>
    </source>
</evidence>
<protein>
    <submittedName>
        <fullName evidence="3">Uncharacterized protein</fullName>
    </submittedName>
</protein>
<comment type="caution">
    <text evidence="3">The sequence shown here is derived from an EMBL/GenBank/DDBJ whole genome shotgun (WGS) entry which is preliminary data.</text>
</comment>
<dbReference type="Proteomes" id="UP000646827">
    <property type="component" value="Unassembled WGS sequence"/>
</dbReference>
<feature type="compositionally biased region" description="Polar residues" evidence="2">
    <location>
        <begin position="293"/>
        <end position="309"/>
    </location>
</feature>
<accession>A0A8H7VF80</accession>